<protein>
    <recommendedName>
        <fullName evidence="4">Tetratricopeptide repeat protein</fullName>
    </recommendedName>
</protein>
<keyword evidence="1" id="KW-0812">Transmembrane</keyword>
<proteinExistence type="predicted"/>
<keyword evidence="3" id="KW-1185">Reference proteome</keyword>
<keyword evidence="1" id="KW-0472">Membrane</keyword>
<evidence type="ECO:0000256" key="1">
    <source>
        <dbReference type="SAM" id="Phobius"/>
    </source>
</evidence>
<keyword evidence="1" id="KW-1133">Transmembrane helix</keyword>
<evidence type="ECO:0000313" key="2">
    <source>
        <dbReference type="EMBL" id="RLK55376.1"/>
    </source>
</evidence>
<gene>
    <name evidence="2" type="ORF">CLV68_4861</name>
</gene>
<name>A0A421AZY0_9PSEU</name>
<dbReference type="RefSeq" id="WP_121393170.1">
    <property type="nucleotide sequence ID" value="NZ_RCDD01000004.1"/>
</dbReference>
<accession>A0A421AZY0</accession>
<evidence type="ECO:0008006" key="4">
    <source>
        <dbReference type="Google" id="ProtNLM"/>
    </source>
</evidence>
<dbReference type="EMBL" id="RCDD01000004">
    <property type="protein sequence ID" value="RLK55376.1"/>
    <property type="molecule type" value="Genomic_DNA"/>
</dbReference>
<reference evidence="2 3" key="1">
    <citation type="submission" date="2018-10" db="EMBL/GenBank/DDBJ databases">
        <title>Genomic Encyclopedia of Archaeal and Bacterial Type Strains, Phase II (KMG-II): from individual species to whole genera.</title>
        <authorList>
            <person name="Goeker M."/>
        </authorList>
    </citation>
    <scope>NUCLEOTIDE SEQUENCE [LARGE SCALE GENOMIC DNA]</scope>
    <source>
        <strain evidence="2 3">DSM 45657</strain>
    </source>
</reference>
<dbReference type="OrthoDB" id="3694394at2"/>
<comment type="caution">
    <text evidence="2">The sequence shown here is derived from an EMBL/GenBank/DDBJ whole genome shotgun (WGS) entry which is preliminary data.</text>
</comment>
<evidence type="ECO:0000313" key="3">
    <source>
        <dbReference type="Proteomes" id="UP000282454"/>
    </source>
</evidence>
<dbReference type="AlphaFoldDB" id="A0A421AZY0"/>
<feature type="transmembrane region" description="Helical" evidence="1">
    <location>
        <begin position="110"/>
        <end position="130"/>
    </location>
</feature>
<dbReference type="Proteomes" id="UP000282454">
    <property type="component" value="Unassembled WGS sequence"/>
</dbReference>
<organism evidence="2 3">
    <name type="scientific">Actinokineospora cianjurensis</name>
    <dbReference type="NCBI Taxonomy" id="585224"/>
    <lineage>
        <taxon>Bacteria</taxon>
        <taxon>Bacillati</taxon>
        <taxon>Actinomycetota</taxon>
        <taxon>Actinomycetes</taxon>
        <taxon>Pseudonocardiales</taxon>
        <taxon>Pseudonocardiaceae</taxon>
        <taxon>Actinokineospora</taxon>
    </lineage>
</organism>
<sequence>MRLTRVVRHPLTVLTAVVCAAVGFGYRSTGEVGWGVLGALVGLLLGLMSLQVGMLVGAVLLGARVHKVVIGIGTRLVDWTNARRAVVLRAVPLLLSVSVGPGKAPARKRMWGAALCSAFAAIATVTATALAVSDGFSLGLAIACAAAVAHALVPRKLPGSTSTGWLVLHLPRMTGVQAQQLDAAPLVTATVDAVQDGELARASAMAAELSDRYPSLRTATAARVLVLQAQGRYAEALLQAMAIAGDTTQTPQEAAVSFAALAGLAYATVESGQLSAELGMGTADQALENAETLGYPTHRLDGCRALRELILGNTARAISLARHSANTTDDRLGRADDLATLARAHMAAGDNKAARTALIEAEQVVPWWPRVAETRTRLDIA</sequence>
<feature type="transmembrane region" description="Helical" evidence="1">
    <location>
        <begin position="37"/>
        <end position="61"/>
    </location>
</feature>